<comment type="caution">
    <text evidence="1">The sequence shown here is derived from an EMBL/GenBank/DDBJ whole genome shotgun (WGS) entry which is preliminary data.</text>
</comment>
<dbReference type="Proteomes" id="UP000724584">
    <property type="component" value="Unassembled WGS sequence"/>
</dbReference>
<name>A0ACB7NX72_9PEZI</name>
<dbReference type="EMBL" id="JAGIZQ010000006">
    <property type="protein sequence ID" value="KAH6622887.1"/>
    <property type="molecule type" value="Genomic_DNA"/>
</dbReference>
<evidence type="ECO:0000313" key="1">
    <source>
        <dbReference type="EMBL" id="KAH6622887.1"/>
    </source>
</evidence>
<protein>
    <submittedName>
        <fullName evidence="1">Kinase-like domain-containing protein</fullName>
    </submittedName>
</protein>
<accession>A0ACB7NX72</accession>
<reference evidence="1 2" key="1">
    <citation type="journal article" date="2021" name="Nat. Commun.">
        <title>Genetic determinants of endophytism in the Arabidopsis root mycobiome.</title>
        <authorList>
            <person name="Mesny F."/>
            <person name="Miyauchi S."/>
            <person name="Thiergart T."/>
            <person name="Pickel B."/>
            <person name="Atanasova L."/>
            <person name="Karlsson M."/>
            <person name="Huettel B."/>
            <person name="Barry K.W."/>
            <person name="Haridas S."/>
            <person name="Chen C."/>
            <person name="Bauer D."/>
            <person name="Andreopoulos W."/>
            <person name="Pangilinan J."/>
            <person name="LaButti K."/>
            <person name="Riley R."/>
            <person name="Lipzen A."/>
            <person name="Clum A."/>
            <person name="Drula E."/>
            <person name="Henrissat B."/>
            <person name="Kohler A."/>
            <person name="Grigoriev I.V."/>
            <person name="Martin F.M."/>
            <person name="Hacquard S."/>
        </authorList>
    </citation>
    <scope>NUCLEOTIDE SEQUENCE [LARGE SCALE GENOMIC DNA]</scope>
    <source>
        <strain evidence="1 2">MPI-SDFR-AT-0079</strain>
    </source>
</reference>
<gene>
    <name evidence="1" type="ORF">F5144DRAFT_538560</name>
</gene>
<proteinExistence type="predicted"/>
<evidence type="ECO:0000313" key="2">
    <source>
        <dbReference type="Proteomes" id="UP000724584"/>
    </source>
</evidence>
<organism evidence="1 2">
    <name type="scientific">Chaetomium tenue</name>
    <dbReference type="NCBI Taxonomy" id="1854479"/>
    <lineage>
        <taxon>Eukaryota</taxon>
        <taxon>Fungi</taxon>
        <taxon>Dikarya</taxon>
        <taxon>Ascomycota</taxon>
        <taxon>Pezizomycotina</taxon>
        <taxon>Sordariomycetes</taxon>
        <taxon>Sordariomycetidae</taxon>
        <taxon>Sordariales</taxon>
        <taxon>Chaetomiaceae</taxon>
        <taxon>Chaetomium</taxon>
    </lineage>
</organism>
<sequence length="587" mass="63343">MSLTNYILNGRDVPKSDVILELTLALNAILSAATLVENNLSRIDETDDVKEKIPSAFKRTARSRTPPLVQPTVVLTFSDPPAQSRPYFTIGYDPASCDVVCADPAVDDVHFKLALEGDHVVLYDVSSSGSHITLDDRGTHQTYPKPGAPYRCILPLDCRVTLKFPGHEFIIRIPSRNLAEADDYCQNRDAFLSHRSGGPAPPAGLPEPSQYHGSNWRPMYWLESPLGNGAFGTVSRAHRLHDWAVFAIKELKPATTSQPSPHPNQSTTTTTTTNPPKPRRRRSSPPPIDTHTLAHELRALRRLPPHNHIIPYADWYDDGPGRGRSMLVMEYCAAGSLADLLATSASSGGASAPFSHSVVTLVLRQVAEGLAFLHANRVTHRDLKPANVLVRGTEPLVLALADFGLAGLGGRGGEGVMRGVCGTVFYSAPELLGGGPYTEVVDVWSMGVVGIEMVDVMLTGLTADVAMDYPRGIAARAKAMYERSSWPVLEIVNNMLRWQGSDRPTAAECLDDLDQLLKLERPSLAELATLARSGGHGPSPEQVRYFAMGAGATVRPAAAAPGTPIGGDGYGRSPDPIRRSPQGTAVW</sequence>
<keyword evidence="2" id="KW-1185">Reference proteome</keyword>